<dbReference type="InterPro" id="IPR018020">
    <property type="entry name" value="OHCU_decarboxylase"/>
</dbReference>
<dbReference type="Proteomes" id="UP000236621">
    <property type="component" value="Unassembled WGS sequence"/>
</dbReference>
<accession>A0A2K3QAZ3</accession>
<dbReference type="Pfam" id="PF09349">
    <property type="entry name" value="OHCU_decarbox"/>
    <property type="match status" value="1"/>
</dbReference>
<dbReference type="PANTHER" id="PTHR37987">
    <property type="entry name" value="CHROMOSOME 9, WHOLE GENOME SHOTGUN SEQUENCE"/>
    <property type="match status" value="1"/>
</dbReference>
<organism evidence="3 4">
    <name type="scientific">Tolypocladium capitatum</name>
    <dbReference type="NCBI Taxonomy" id="45235"/>
    <lineage>
        <taxon>Eukaryota</taxon>
        <taxon>Fungi</taxon>
        <taxon>Dikarya</taxon>
        <taxon>Ascomycota</taxon>
        <taxon>Pezizomycotina</taxon>
        <taxon>Sordariomycetes</taxon>
        <taxon>Hypocreomycetidae</taxon>
        <taxon>Hypocreales</taxon>
        <taxon>Ophiocordycipitaceae</taxon>
        <taxon>Tolypocladium</taxon>
    </lineage>
</organism>
<dbReference type="PANTHER" id="PTHR37987:SF1">
    <property type="entry name" value="OXO-4-HYDROXY-4-CARBOXY-5-UREIDOIMIDAZOLINE DECARBOXYLASE DOMAIN-CONTAINING PROTEIN"/>
    <property type="match status" value="1"/>
</dbReference>
<comment type="caution">
    <text evidence="3">The sequence shown here is derived from an EMBL/GenBank/DDBJ whole genome shotgun (WGS) entry which is preliminary data.</text>
</comment>
<dbReference type="GO" id="GO:0006144">
    <property type="term" value="P:purine nucleobase metabolic process"/>
    <property type="evidence" value="ECO:0007669"/>
    <property type="project" value="UniProtKB-KW"/>
</dbReference>
<proteinExistence type="predicted"/>
<name>A0A2K3QAZ3_9HYPO</name>
<protein>
    <submittedName>
        <fullName evidence="3">Allantoinase 1</fullName>
    </submittedName>
</protein>
<feature type="domain" description="Oxo-4-hydroxy-4-carboxy-5-ureidoimidazoline decarboxylase" evidence="2">
    <location>
        <begin position="16"/>
        <end position="171"/>
    </location>
</feature>
<dbReference type="STRING" id="45235.A0A2K3QAZ3"/>
<keyword evidence="4" id="KW-1185">Reference proteome</keyword>
<dbReference type="OrthoDB" id="5398391at2759"/>
<dbReference type="Gene3D" id="1.10.3330.10">
    <property type="entry name" value="Oxo-4-hydroxy-4-carboxy-5-ureidoimidazoline decarboxylase"/>
    <property type="match status" value="1"/>
</dbReference>
<dbReference type="SUPFAM" id="SSF158694">
    <property type="entry name" value="UraD-Like"/>
    <property type="match status" value="1"/>
</dbReference>
<keyword evidence="1" id="KW-0659">Purine metabolism</keyword>
<reference evidence="3 4" key="1">
    <citation type="submission" date="2017-08" db="EMBL/GenBank/DDBJ databases">
        <title>Harnessing the power of phylogenomics to disentangle the directionality and signatures of interkingdom host jumping in the parasitic fungal genus Tolypocladium.</title>
        <authorList>
            <person name="Quandt C.A."/>
            <person name="Patterson W."/>
            <person name="Spatafora J.W."/>
        </authorList>
    </citation>
    <scope>NUCLEOTIDE SEQUENCE [LARGE SCALE GENOMIC DNA]</scope>
    <source>
        <strain evidence="3 4">CBS 113982</strain>
    </source>
</reference>
<sequence>MVQHQLPPISGLHSYSDLTQTEVLDLLFERSPAIHSSLIPVIRTAKYQSYPELIDACHIQLLSLAASSTADITDATLLSILESHPRLGQKKVDSAQSAAEQANLRGEGEDLARLNREYEDKFPRLRYVVFVNGRGRPEIMQDMRARIDRGDYTKEVDAAIQAMCDIAKDRASKLLVQL</sequence>
<evidence type="ECO:0000256" key="1">
    <source>
        <dbReference type="ARBA" id="ARBA00022631"/>
    </source>
</evidence>
<evidence type="ECO:0000313" key="4">
    <source>
        <dbReference type="Proteomes" id="UP000236621"/>
    </source>
</evidence>
<gene>
    <name evidence="3" type="ORF">TCAP_05399</name>
</gene>
<dbReference type="AlphaFoldDB" id="A0A2K3QAZ3"/>
<evidence type="ECO:0000259" key="2">
    <source>
        <dbReference type="Pfam" id="PF09349"/>
    </source>
</evidence>
<dbReference type="InterPro" id="IPR036778">
    <property type="entry name" value="OHCU_decarboxylase_sf"/>
</dbReference>
<evidence type="ECO:0000313" key="3">
    <source>
        <dbReference type="EMBL" id="PNY24663.1"/>
    </source>
</evidence>
<dbReference type="EMBL" id="NRSZ01000857">
    <property type="protein sequence ID" value="PNY24663.1"/>
    <property type="molecule type" value="Genomic_DNA"/>
</dbReference>